<keyword evidence="3" id="KW-1185">Reference proteome</keyword>
<feature type="region of interest" description="Disordered" evidence="1">
    <location>
        <begin position="1"/>
        <end position="72"/>
    </location>
</feature>
<accession>A0A392QQI1</accession>
<dbReference type="EMBL" id="LXQA010154480">
    <property type="protein sequence ID" value="MCI26641.1"/>
    <property type="molecule type" value="Genomic_DNA"/>
</dbReference>
<feature type="compositionally biased region" description="Low complexity" evidence="1">
    <location>
        <begin position="42"/>
        <end position="57"/>
    </location>
</feature>
<feature type="compositionally biased region" description="Basic and acidic residues" evidence="1">
    <location>
        <begin position="8"/>
        <end position="19"/>
    </location>
</feature>
<dbReference type="PANTHER" id="PTHR46168">
    <property type="entry name" value="ARMADILLO REPEAT ONLY 4"/>
    <property type="match status" value="1"/>
</dbReference>
<evidence type="ECO:0000313" key="3">
    <source>
        <dbReference type="Proteomes" id="UP000265520"/>
    </source>
</evidence>
<dbReference type="Proteomes" id="UP000265520">
    <property type="component" value="Unassembled WGS sequence"/>
</dbReference>
<evidence type="ECO:0000313" key="2">
    <source>
        <dbReference type="EMBL" id="MCI26641.1"/>
    </source>
</evidence>
<comment type="caution">
    <text evidence="2">The sequence shown here is derived from an EMBL/GenBank/DDBJ whole genome shotgun (WGS) entry which is preliminary data.</text>
</comment>
<protein>
    <submittedName>
        <fullName evidence="2">ARO1-like protein</fullName>
    </submittedName>
</protein>
<dbReference type="PANTHER" id="PTHR46168:SF9">
    <property type="entry name" value="ARMADILLO REPEAT ONLY 2"/>
    <property type="match status" value="1"/>
</dbReference>
<dbReference type="InterPro" id="IPR011989">
    <property type="entry name" value="ARM-like"/>
</dbReference>
<sequence>GDISGSNDVKKESEDEVKIRMNHPLGDRSTNQMHKVVTSTMAKHAASANSNKNQKTNESGEGRELEDAESKAHMKAMAAKALRYLAKGNSGICRSITESRALLCFAILLEKGPEEVKYNSALALKEITAVAEEDPELRRSA</sequence>
<organism evidence="2 3">
    <name type="scientific">Trifolium medium</name>
    <dbReference type="NCBI Taxonomy" id="97028"/>
    <lineage>
        <taxon>Eukaryota</taxon>
        <taxon>Viridiplantae</taxon>
        <taxon>Streptophyta</taxon>
        <taxon>Embryophyta</taxon>
        <taxon>Tracheophyta</taxon>
        <taxon>Spermatophyta</taxon>
        <taxon>Magnoliopsida</taxon>
        <taxon>eudicotyledons</taxon>
        <taxon>Gunneridae</taxon>
        <taxon>Pentapetalae</taxon>
        <taxon>rosids</taxon>
        <taxon>fabids</taxon>
        <taxon>Fabales</taxon>
        <taxon>Fabaceae</taxon>
        <taxon>Papilionoideae</taxon>
        <taxon>50 kb inversion clade</taxon>
        <taxon>NPAAA clade</taxon>
        <taxon>Hologalegina</taxon>
        <taxon>IRL clade</taxon>
        <taxon>Trifolieae</taxon>
        <taxon>Trifolium</taxon>
    </lineage>
</organism>
<reference evidence="2 3" key="1">
    <citation type="journal article" date="2018" name="Front. Plant Sci.">
        <title>Red Clover (Trifolium pratense) and Zigzag Clover (T. medium) - A Picture of Genomic Similarities and Differences.</title>
        <authorList>
            <person name="Dluhosova J."/>
            <person name="Istvanek J."/>
            <person name="Nedelnik J."/>
            <person name="Repkova J."/>
        </authorList>
    </citation>
    <scope>NUCLEOTIDE SEQUENCE [LARGE SCALE GENOMIC DNA]</scope>
    <source>
        <strain evidence="3">cv. 10/8</strain>
        <tissue evidence="2">Leaf</tissue>
    </source>
</reference>
<dbReference type="Gene3D" id="1.25.10.10">
    <property type="entry name" value="Leucine-rich Repeat Variant"/>
    <property type="match status" value="1"/>
</dbReference>
<dbReference type="InterPro" id="IPR016024">
    <property type="entry name" value="ARM-type_fold"/>
</dbReference>
<evidence type="ECO:0000256" key="1">
    <source>
        <dbReference type="SAM" id="MobiDB-lite"/>
    </source>
</evidence>
<proteinExistence type="predicted"/>
<name>A0A392QQI1_9FABA</name>
<dbReference type="SUPFAM" id="SSF48371">
    <property type="entry name" value="ARM repeat"/>
    <property type="match status" value="1"/>
</dbReference>
<feature type="non-terminal residue" evidence="2">
    <location>
        <position position="141"/>
    </location>
</feature>
<feature type="non-terminal residue" evidence="2">
    <location>
        <position position="1"/>
    </location>
</feature>
<dbReference type="AlphaFoldDB" id="A0A392QQI1"/>
<feature type="compositionally biased region" description="Basic and acidic residues" evidence="1">
    <location>
        <begin position="58"/>
        <end position="72"/>
    </location>
</feature>
<feature type="compositionally biased region" description="Polar residues" evidence="1">
    <location>
        <begin position="28"/>
        <end position="41"/>
    </location>
</feature>